<keyword evidence="5" id="KW-1185">Reference proteome</keyword>
<proteinExistence type="predicted"/>
<gene>
    <name evidence="4" type="ORF">ACJIZ3_017706</name>
</gene>
<dbReference type="InterPro" id="IPR044798">
    <property type="entry name" value="EAF1A/B"/>
</dbReference>
<dbReference type="InterPro" id="IPR001005">
    <property type="entry name" value="SANT/Myb"/>
</dbReference>
<feature type="region of interest" description="Disordered" evidence="2">
    <location>
        <begin position="1116"/>
        <end position="1140"/>
    </location>
</feature>
<evidence type="ECO:0000313" key="4">
    <source>
        <dbReference type="EMBL" id="KAL3828904.1"/>
    </source>
</evidence>
<feature type="region of interest" description="Disordered" evidence="2">
    <location>
        <begin position="1780"/>
        <end position="1805"/>
    </location>
</feature>
<evidence type="ECO:0000256" key="1">
    <source>
        <dbReference type="ARBA" id="ARBA00022853"/>
    </source>
</evidence>
<dbReference type="SMART" id="SM00573">
    <property type="entry name" value="HSA"/>
    <property type="match status" value="1"/>
</dbReference>
<dbReference type="Proteomes" id="UP001634393">
    <property type="component" value="Unassembled WGS sequence"/>
</dbReference>
<feature type="region of interest" description="Disordered" evidence="2">
    <location>
        <begin position="74"/>
        <end position="114"/>
    </location>
</feature>
<dbReference type="GO" id="GO:0006325">
    <property type="term" value="P:chromatin organization"/>
    <property type="evidence" value="ECO:0007669"/>
    <property type="project" value="UniProtKB-KW"/>
</dbReference>
<sequence length="1932" mass="209875">MGGVVEGGVGIVNKTSPRRAAIEKVQAELRQKYDVREKRKRELEFLEKGGNPLDFKFGNTASLSVQSTSFTNQHPDQFVAGEAKGSFPFNASPHGDSVESSGRPGELPSEPNSADNLLLLDAEREFSEGDRNSLHPNRSNILPSEQSSQMGGSHKAREHGNSAAFGLPRKAYKRRNRSRPNRDGTRSSSTDVNPNRGNHGSSLPSLHSPRDVKGLVSDAENQNVPSYRNLKPTSPVEGALHKTVLTDGQQDMELDGSNAIESTKDPIEGISAPDAICSEIPLDEQLNPQPLLGAAKTPIEIDSGGPEAIRVTEEMNSAVIECQPSFTATKVENQSSSCQMNGFSRKKGEGMTNVARNINASRGMKGLDSESSCTQTNLNIDGNNDSELCTKMRNLDSNGTIKNQNLVSDKNPIIEGGESIKEKKETEGIDSDTLVNLESVPASQNQLENHFTLQPEEELQQSEYALKTEVKDYSIIKGVEDCGPAGSESETKPIELLDQTPAPQNEISCDVRHNDSIDTTISDLHDAASLSRVSTVFVEAQTSVSDSKLTDKVDEDSILKEAQIIEAKRKRIAELSMSTYATDIRQKSHWNYVLEEMAWLANDFAQERIWKIVSAAQICNQAAFTCQLRKHGKHSGAAVKEVAHALAKSVMEFWHSVEERSKELEQQSQKDGAVTVQAYAVRFLKYNNSNIFHDQAVVPLTPDRLSDSGILDLSWKDNLTEEILFYTIAPGAMETYRKSIESHVAQRERFGSIAQEEVETSVCDAAIDFEYQDNAYGEDDGETSTYDMSVAYEGSRSSRFGQKKRKHLTHAYGPRSYELGSDLLPMQCTGNIVVTQRSSLLAKRPENSLNASNSIPTKRVRTASRRVISPFSAGTSGCIQVPKQTDASSGDTNSFQDDQSTLHGGSLVPNNLDVESTGDFEKQVQFESVEVSTRPKKKKKAKHLNAAYEQRWQVDSSFQHEQLQRDHFRKRSESHQLESNGSSGLLGHPMTKKPKIIRQSQDNSFDNITPISGSGPSPVASQMSNMSNPNKFIKMLGGRDRGRKPKALKMPAGQPGSGTAWSLFEDQALVVLAHDLGPNWELVSDAINSTLHFKCIFRKAKECKERHNFLMDRTSVDGADSAEDSGSSQPYPSTLPGIPKGSARQLFQRLQGPMEEDTLKSHFEKIITIGQKQHYRKTQDPKQLQPPHNSHTIALSEACPNNLSGGPILTPLDLCDATIPGPDILSLGYQGPHSSGLANPNQGAVTPLLSASSSSSTFQGSANMMLGNNFPPSPGPLNSSVSRDGRYVVPRSSSLSADEQQRMQQYNHMISGRNISHPNISAPGSLPGNDRGVRILPGGNGMGMVCGINRSMPMARPGLQGIASSSMVNSASMVSPGMPPATMHSGVGSGQGSSMLRPREAVHMIRPPVGQDSQRQMVVPDLQVPGNSQGVSHFGGLSSPFPNQTPQVSYPVHNQMSHPISSQQPQVNSPHHPHYQGPAHHSPNPQQQAYAIRLAKERQLQHRLLQQQQQQKPQQFAPSNSLMPHAQSQPQLPLSSPMQNSSQVQPQTSSPISVSPLTPASPMNSMTQPKHSAPSQGVVRNAQVGGSGITNPPTGKQRQRQQQQFSQVNRQHPQQRQQSQAQQHAKIAKGVGRGNQMMHQNIPMDTSLLNGVSTNPGNQGSEKGEPAHLIQGQGLYTGTANHAVQPTRQYMSSQSSNPSLPQQKMYSGHSSLSSKHLNQMTSHSDNSSQGHVPPIAPPGLSAVHQSVPSLGMASSSHKQAPSHQKLVNQNQPALQRVVQPNRQINSDPSNKPHARDSDTDLQPTCSNSAVMDTLAALPQASNIATNAVQIVSPSIAPQRQASEQLLDSKALASAANLSSLVTTPPNSNESENQAGQGIGQRPSTDLPPNKHDASAHPQQKPLSTSLHSHQQTQLVQAGNVNLHGKPSEPRLE</sequence>
<feature type="compositionally biased region" description="Polar residues" evidence="2">
    <location>
        <begin position="1896"/>
        <end position="1919"/>
    </location>
</feature>
<dbReference type="Pfam" id="PF07529">
    <property type="entry name" value="HSA"/>
    <property type="match status" value="1"/>
</dbReference>
<feature type="compositionally biased region" description="Polar residues" evidence="2">
    <location>
        <begin position="872"/>
        <end position="903"/>
    </location>
</feature>
<feature type="compositionally biased region" description="Low complexity" evidence="2">
    <location>
        <begin position="1600"/>
        <end position="1625"/>
    </location>
</feature>
<feature type="compositionally biased region" description="Basic and acidic residues" evidence="2">
    <location>
        <begin position="963"/>
        <end position="976"/>
    </location>
</feature>
<feature type="region of interest" description="Disordered" evidence="2">
    <location>
        <begin position="963"/>
        <end position="990"/>
    </location>
</feature>
<feature type="region of interest" description="Disordered" evidence="2">
    <location>
        <begin position="1860"/>
        <end position="1932"/>
    </location>
</feature>
<dbReference type="PROSITE" id="PS50090">
    <property type="entry name" value="MYB_LIKE"/>
    <property type="match status" value="1"/>
</dbReference>
<comment type="caution">
    <text evidence="4">The sequence shown here is derived from an EMBL/GenBank/DDBJ whole genome shotgun (WGS) entry which is preliminary data.</text>
</comment>
<feature type="compositionally biased region" description="Polar residues" evidence="2">
    <location>
        <begin position="1743"/>
        <end position="1768"/>
    </location>
</feature>
<feature type="compositionally biased region" description="Polar residues" evidence="2">
    <location>
        <begin position="1704"/>
        <end position="1730"/>
    </location>
</feature>
<feature type="compositionally biased region" description="Low complexity" evidence="2">
    <location>
        <begin position="1692"/>
        <end position="1703"/>
    </location>
</feature>
<feature type="compositionally biased region" description="Polar residues" evidence="2">
    <location>
        <begin position="1516"/>
        <end position="1575"/>
    </location>
</feature>
<evidence type="ECO:0000256" key="2">
    <source>
        <dbReference type="SAM" id="MobiDB-lite"/>
    </source>
</evidence>
<dbReference type="PANTHER" id="PTHR46774">
    <property type="entry name" value="CHROMATIN MODIFICATION-RELATED PROTEIN EAF1 A-RELATED"/>
    <property type="match status" value="1"/>
</dbReference>
<dbReference type="InterPro" id="IPR014012">
    <property type="entry name" value="HSA_dom"/>
</dbReference>
<name>A0ABD3SWA9_9LAMI</name>
<feature type="region of interest" description="Disordered" evidence="2">
    <location>
        <begin position="843"/>
        <end position="905"/>
    </location>
</feature>
<keyword evidence="1" id="KW-0156">Chromatin regulator</keyword>
<evidence type="ECO:0000259" key="3">
    <source>
        <dbReference type="PROSITE" id="PS50090"/>
    </source>
</evidence>
<protein>
    <recommendedName>
        <fullName evidence="3">Myb-like domain-containing protein</fullName>
    </recommendedName>
</protein>
<dbReference type="EMBL" id="JBJXBP010000005">
    <property type="protein sequence ID" value="KAL3828904.1"/>
    <property type="molecule type" value="Genomic_DNA"/>
</dbReference>
<feature type="region of interest" description="Disordered" evidence="2">
    <location>
        <begin position="127"/>
        <end position="211"/>
    </location>
</feature>
<organism evidence="4 5">
    <name type="scientific">Penstemon smallii</name>
    <dbReference type="NCBI Taxonomy" id="265156"/>
    <lineage>
        <taxon>Eukaryota</taxon>
        <taxon>Viridiplantae</taxon>
        <taxon>Streptophyta</taxon>
        <taxon>Embryophyta</taxon>
        <taxon>Tracheophyta</taxon>
        <taxon>Spermatophyta</taxon>
        <taxon>Magnoliopsida</taxon>
        <taxon>eudicotyledons</taxon>
        <taxon>Gunneridae</taxon>
        <taxon>Pentapetalae</taxon>
        <taxon>asterids</taxon>
        <taxon>lamiids</taxon>
        <taxon>Lamiales</taxon>
        <taxon>Plantaginaceae</taxon>
        <taxon>Cheloneae</taxon>
        <taxon>Penstemon</taxon>
    </lineage>
</organism>
<feature type="region of interest" description="Disordered" evidence="2">
    <location>
        <begin position="1501"/>
        <end position="1628"/>
    </location>
</feature>
<feature type="compositionally biased region" description="Low complexity" evidence="2">
    <location>
        <begin position="1116"/>
        <end position="1128"/>
    </location>
</feature>
<evidence type="ECO:0000313" key="5">
    <source>
        <dbReference type="Proteomes" id="UP001634393"/>
    </source>
</evidence>
<feature type="compositionally biased region" description="Polar residues" evidence="2">
    <location>
        <begin position="1861"/>
        <end position="1875"/>
    </location>
</feature>
<feature type="region of interest" description="Disordered" evidence="2">
    <location>
        <begin position="1423"/>
        <end position="1485"/>
    </location>
</feature>
<dbReference type="PANTHER" id="PTHR46774:SF3">
    <property type="entry name" value="CHROMATIN MODIFICATION-RELATED PROTEIN EAF1 A-RELATED"/>
    <property type="match status" value="1"/>
</dbReference>
<feature type="compositionally biased region" description="Polar residues" evidence="2">
    <location>
        <begin position="847"/>
        <end position="856"/>
    </location>
</feature>
<feature type="domain" description="Myb-like" evidence="3">
    <location>
        <begin position="1061"/>
        <end position="1111"/>
    </location>
</feature>
<feature type="compositionally biased region" description="Basic residues" evidence="2">
    <location>
        <begin position="170"/>
        <end position="179"/>
    </location>
</feature>
<feature type="compositionally biased region" description="Polar residues" evidence="2">
    <location>
        <begin position="1440"/>
        <end position="1469"/>
    </location>
</feature>
<feature type="compositionally biased region" description="Polar residues" evidence="2">
    <location>
        <begin position="1780"/>
        <end position="1789"/>
    </location>
</feature>
<feature type="compositionally biased region" description="Low complexity" evidence="2">
    <location>
        <begin position="1502"/>
        <end position="1515"/>
    </location>
</feature>
<accession>A0ABD3SWA9</accession>
<feature type="region of interest" description="Disordered" evidence="2">
    <location>
        <begin position="1004"/>
        <end position="1024"/>
    </location>
</feature>
<feature type="region of interest" description="Disordered" evidence="2">
    <location>
        <begin position="1688"/>
        <end position="1768"/>
    </location>
</feature>
<feature type="compositionally biased region" description="Polar residues" evidence="2">
    <location>
        <begin position="186"/>
        <end position="205"/>
    </location>
</feature>
<reference evidence="4 5" key="1">
    <citation type="submission" date="2024-12" db="EMBL/GenBank/DDBJ databases">
        <title>The unique morphological basis and parallel evolutionary history of personate flowers in Penstemon.</title>
        <authorList>
            <person name="Depatie T.H."/>
            <person name="Wessinger C.A."/>
        </authorList>
    </citation>
    <scope>NUCLEOTIDE SEQUENCE [LARGE SCALE GENOMIC DNA]</scope>
    <source>
        <strain evidence="4">WTNN_2</strain>
        <tissue evidence="4">Leaf</tissue>
    </source>
</reference>
<feature type="compositionally biased region" description="Polar residues" evidence="2">
    <location>
        <begin position="134"/>
        <end position="151"/>
    </location>
</feature>